<protein>
    <submittedName>
        <fullName evidence="2">Alpha/beta hydrolase</fullName>
    </submittedName>
</protein>
<keyword evidence="2" id="KW-0378">Hydrolase</keyword>
<dbReference type="RefSeq" id="WP_251835009.1">
    <property type="nucleotide sequence ID" value="NZ_JACSQG010000001.1"/>
</dbReference>
<dbReference type="PANTHER" id="PTHR43194">
    <property type="entry name" value="HYDROLASE ALPHA/BETA FOLD FAMILY"/>
    <property type="match status" value="1"/>
</dbReference>
<comment type="caution">
    <text evidence="2">The sequence shown here is derived from an EMBL/GenBank/DDBJ whole genome shotgun (WGS) entry which is preliminary data.</text>
</comment>
<dbReference type="SUPFAM" id="SSF53474">
    <property type="entry name" value="alpha/beta-Hydrolases"/>
    <property type="match status" value="1"/>
</dbReference>
<dbReference type="InterPro" id="IPR050228">
    <property type="entry name" value="Carboxylesterase_BioH"/>
</dbReference>
<accession>A0ABR8TKF4</accession>
<dbReference type="InterPro" id="IPR000073">
    <property type="entry name" value="AB_hydrolase_1"/>
</dbReference>
<sequence length="285" mass="32407">MKAEIAVLDIQGIYRIYTELHRAKTPAGTILLINGSLSTLASFAQTVRYLQPHFNIVLFDLPYAGHSRRYNTHHRLLSRDDEADIIIELIEHFKTDCLLSFSWGGIASLKALARHPRHVRKAAINSFSPLINGAMLDYLQRGSQVLGACDRDGIGELVNSTIGTHLPSLYKRYNHRHISSLEIYEYAQMKFHVDTVLHHEGRSCVSHADVIEIPLLFINGEWDEYTTAQDARQFARHARHCEFHSVARAGHFIDIEHRQANLDTRNALLDFLFAPAIPHRQAMAV</sequence>
<dbReference type="Proteomes" id="UP000611945">
    <property type="component" value="Unassembled WGS sequence"/>
</dbReference>
<evidence type="ECO:0000313" key="2">
    <source>
        <dbReference type="EMBL" id="MBD7976250.1"/>
    </source>
</evidence>
<feature type="domain" description="AB hydrolase-1" evidence="1">
    <location>
        <begin position="29"/>
        <end position="257"/>
    </location>
</feature>
<name>A0ABR8TKF4_9PSED</name>
<dbReference type="EMBL" id="JACSQG010000001">
    <property type="protein sequence ID" value="MBD7976250.1"/>
    <property type="molecule type" value="Genomic_DNA"/>
</dbReference>
<dbReference type="PANTHER" id="PTHR43194:SF5">
    <property type="entry name" value="PIMELOYL-[ACYL-CARRIER PROTEIN] METHYL ESTER ESTERASE"/>
    <property type="match status" value="1"/>
</dbReference>
<gene>
    <name evidence="2" type="ORF">H9642_03515</name>
</gene>
<keyword evidence="3" id="KW-1185">Reference proteome</keyword>
<organism evidence="2 3">
    <name type="scientific">Serpens gallinarum</name>
    <dbReference type="NCBI Taxonomy" id="2763075"/>
    <lineage>
        <taxon>Bacteria</taxon>
        <taxon>Pseudomonadati</taxon>
        <taxon>Pseudomonadota</taxon>
        <taxon>Gammaproteobacteria</taxon>
        <taxon>Pseudomonadales</taxon>
        <taxon>Pseudomonadaceae</taxon>
        <taxon>Pseudomonas</taxon>
    </lineage>
</organism>
<dbReference type="Gene3D" id="3.40.50.1820">
    <property type="entry name" value="alpha/beta hydrolase"/>
    <property type="match status" value="1"/>
</dbReference>
<evidence type="ECO:0000259" key="1">
    <source>
        <dbReference type="Pfam" id="PF00561"/>
    </source>
</evidence>
<reference evidence="2 3" key="1">
    <citation type="submission" date="2020-08" db="EMBL/GenBank/DDBJ databases">
        <title>A Genomic Blueprint of the Chicken Gut Microbiome.</title>
        <authorList>
            <person name="Gilroy R."/>
            <person name="Ravi A."/>
            <person name="Getino M."/>
            <person name="Pursley I."/>
            <person name="Horton D.L."/>
            <person name="Alikhan N.-F."/>
            <person name="Baker D."/>
            <person name="Gharbi K."/>
            <person name="Hall N."/>
            <person name="Watson M."/>
            <person name="Adriaenssens E.M."/>
            <person name="Foster-Nyarko E."/>
            <person name="Jarju S."/>
            <person name="Secka A."/>
            <person name="Antonio M."/>
            <person name="Oren A."/>
            <person name="Chaudhuri R."/>
            <person name="La Ragione R.M."/>
            <person name="Hildebrand F."/>
            <person name="Pallen M.J."/>
        </authorList>
    </citation>
    <scope>NUCLEOTIDE SEQUENCE [LARGE SCALE GENOMIC DNA]</scope>
    <source>
        <strain evidence="2 3">Sa2CUA2</strain>
    </source>
</reference>
<evidence type="ECO:0000313" key="3">
    <source>
        <dbReference type="Proteomes" id="UP000611945"/>
    </source>
</evidence>
<dbReference type="InterPro" id="IPR029058">
    <property type="entry name" value="AB_hydrolase_fold"/>
</dbReference>
<proteinExistence type="predicted"/>
<dbReference type="Pfam" id="PF00561">
    <property type="entry name" value="Abhydrolase_1"/>
    <property type="match status" value="1"/>
</dbReference>
<dbReference type="GO" id="GO:0016787">
    <property type="term" value="F:hydrolase activity"/>
    <property type="evidence" value="ECO:0007669"/>
    <property type="project" value="UniProtKB-KW"/>
</dbReference>